<gene>
    <name evidence="1" type="ORF">TSA66_23655</name>
</gene>
<name>A0A0C2BYR1_9BURK</name>
<evidence type="ECO:0008006" key="3">
    <source>
        <dbReference type="Google" id="ProtNLM"/>
    </source>
</evidence>
<evidence type="ECO:0000313" key="2">
    <source>
        <dbReference type="Proteomes" id="UP000031572"/>
    </source>
</evidence>
<sequence>MNLEDALAKEGEVRPKLLAAIAGQYQLDVKGVARIDACVLGNWLHGEAESKFPLVKSYTPCVEAHDAFHAELEKVVRQINLGEYEQAKAMLGNGTPCTKAFVAMVAATRQFKKDARL</sequence>
<dbReference type="STRING" id="709839.TSA66_23655"/>
<keyword evidence="2" id="KW-1185">Reference proteome</keyword>
<dbReference type="Proteomes" id="UP000031572">
    <property type="component" value="Unassembled WGS sequence"/>
</dbReference>
<dbReference type="AlphaFoldDB" id="A0A0C2BYR1"/>
<protein>
    <recommendedName>
        <fullName evidence="3">Chemoreceptor zinc-binding domain-containing protein</fullName>
    </recommendedName>
</protein>
<organism evidence="1 2">
    <name type="scientific">Noviherbaspirillum autotrophicum</name>
    <dbReference type="NCBI Taxonomy" id="709839"/>
    <lineage>
        <taxon>Bacteria</taxon>
        <taxon>Pseudomonadati</taxon>
        <taxon>Pseudomonadota</taxon>
        <taxon>Betaproteobacteria</taxon>
        <taxon>Burkholderiales</taxon>
        <taxon>Oxalobacteraceae</taxon>
        <taxon>Noviherbaspirillum</taxon>
    </lineage>
</organism>
<comment type="caution">
    <text evidence="1">The sequence shown here is derived from an EMBL/GenBank/DDBJ whole genome shotgun (WGS) entry which is preliminary data.</text>
</comment>
<reference evidence="1 2" key="1">
    <citation type="submission" date="2014-12" db="EMBL/GenBank/DDBJ databases">
        <title>Denitrispirillum autotrophicum gen. nov., sp. nov., Denitrifying, Facultatively Autotrophic Bacteria Isolated from Rice Paddy Soil.</title>
        <authorList>
            <person name="Ishii S."/>
            <person name="Ashida N."/>
            <person name="Ohno H."/>
            <person name="Otsuka S."/>
            <person name="Yokota A."/>
            <person name="Senoo K."/>
        </authorList>
    </citation>
    <scope>NUCLEOTIDE SEQUENCE [LARGE SCALE GENOMIC DNA]</scope>
    <source>
        <strain evidence="1 2">TSA66</strain>
    </source>
</reference>
<evidence type="ECO:0000313" key="1">
    <source>
        <dbReference type="EMBL" id="KIF83156.1"/>
    </source>
</evidence>
<dbReference type="EMBL" id="JWJG01000028">
    <property type="protein sequence ID" value="KIF83156.1"/>
    <property type="molecule type" value="Genomic_DNA"/>
</dbReference>
<accession>A0A0C2BYR1</accession>
<dbReference type="Gene3D" id="1.20.120.30">
    <property type="entry name" value="Aspartate receptor, ligand-binding domain"/>
    <property type="match status" value="1"/>
</dbReference>
<proteinExistence type="predicted"/>